<feature type="domain" description="DUF1899" evidence="3">
    <location>
        <begin position="116"/>
        <end position="140"/>
    </location>
</feature>
<reference evidence="4 5" key="1">
    <citation type="submission" date="2018-11" db="EMBL/GenBank/DDBJ databases">
        <authorList>
            <consortium name="Pathogen Informatics"/>
        </authorList>
    </citation>
    <scope>NUCLEOTIDE SEQUENCE [LARGE SCALE GENOMIC DNA]</scope>
</reference>
<accession>A0A3P7NNS3</accession>
<evidence type="ECO:0000256" key="1">
    <source>
        <dbReference type="ARBA" id="ARBA00022574"/>
    </source>
</evidence>
<gene>
    <name evidence="4" type="ORF">CGOC_LOCUS13442</name>
</gene>
<proteinExistence type="predicted"/>
<dbReference type="OrthoDB" id="1850764at2759"/>
<keyword evidence="5" id="KW-1185">Reference proteome</keyword>
<keyword evidence="2" id="KW-0677">Repeat</keyword>
<dbReference type="AlphaFoldDB" id="A0A3P7NNS3"/>
<dbReference type="Pfam" id="PF08953">
    <property type="entry name" value="DUF1899"/>
    <property type="match status" value="1"/>
</dbReference>
<evidence type="ECO:0000259" key="3">
    <source>
        <dbReference type="Pfam" id="PF08953"/>
    </source>
</evidence>
<dbReference type="EMBL" id="UYRV01131448">
    <property type="protein sequence ID" value="VDN37318.1"/>
    <property type="molecule type" value="Genomic_DNA"/>
</dbReference>
<evidence type="ECO:0000313" key="5">
    <source>
        <dbReference type="Proteomes" id="UP000271889"/>
    </source>
</evidence>
<evidence type="ECO:0000313" key="4">
    <source>
        <dbReference type="EMBL" id="VDN37318.1"/>
    </source>
</evidence>
<protein>
    <recommendedName>
        <fullName evidence="3">DUF1899 domain-containing protein</fullName>
    </recommendedName>
</protein>
<sequence>MLDFFYRKVTKEWRVFAERHHQQQEPGFICIFRAAIAKLRGAGCNREAERSRVRVRGDGPEEAWRSLEVRGGYPVSSISFLCSSSNSLSQAMLPIPKKSKVEAAARLDWSVAMAGIVRQSKFRHVFCKPVKHEQCMSDIR</sequence>
<organism evidence="4 5">
    <name type="scientific">Cylicostephanus goldi</name>
    <name type="common">Nematode worm</name>
    <dbReference type="NCBI Taxonomy" id="71465"/>
    <lineage>
        <taxon>Eukaryota</taxon>
        <taxon>Metazoa</taxon>
        <taxon>Ecdysozoa</taxon>
        <taxon>Nematoda</taxon>
        <taxon>Chromadorea</taxon>
        <taxon>Rhabditida</taxon>
        <taxon>Rhabditina</taxon>
        <taxon>Rhabditomorpha</taxon>
        <taxon>Strongyloidea</taxon>
        <taxon>Strongylidae</taxon>
        <taxon>Cylicostephanus</taxon>
    </lineage>
</organism>
<feature type="non-terminal residue" evidence="4">
    <location>
        <position position="140"/>
    </location>
</feature>
<dbReference type="Proteomes" id="UP000271889">
    <property type="component" value="Unassembled WGS sequence"/>
</dbReference>
<dbReference type="InterPro" id="IPR015048">
    <property type="entry name" value="DUF1899"/>
</dbReference>
<keyword evidence="1" id="KW-0853">WD repeat</keyword>
<name>A0A3P7NNS3_CYLGO</name>
<evidence type="ECO:0000256" key="2">
    <source>
        <dbReference type="ARBA" id="ARBA00022737"/>
    </source>
</evidence>